<dbReference type="PROSITE" id="PS50268">
    <property type="entry name" value="CADHERIN_2"/>
    <property type="match status" value="1"/>
</dbReference>
<evidence type="ECO:0000256" key="5">
    <source>
        <dbReference type="ARBA" id="ARBA00022989"/>
    </source>
</evidence>
<comment type="caution">
    <text evidence="8">The sequence shown here is derived from an EMBL/GenBank/DDBJ whole genome shotgun (WGS) entry which is preliminary data.</text>
</comment>
<dbReference type="SUPFAM" id="SSF49373">
    <property type="entry name" value="Invasin/intimin cell-adhesion fragments"/>
    <property type="match status" value="2"/>
</dbReference>
<dbReference type="OrthoDB" id="3193440at2"/>
<keyword evidence="5" id="KW-1133">Transmembrane helix</keyword>
<dbReference type="SUPFAM" id="SSF49313">
    <property type="entry name" value="Cadherin-like"/>
    <property type="match status" value="1"/>
</dbReference>
<dbReference type="Gene3D" id="2.60.40.60">
    <property type="entry name" value="Cadherins"/>
    <property type="match status" value="1"/>
</dbReference>
<feature type="domain" description="Cadherin" evidence="7">
    <location>
        <begin position="222"/>
        <end position="313"/>
    </location>
</feature>
<keyword evidence="9" id="KW-1185">Reference proteome</keyword>
<dbReference type="Proteomes" id="UP000268829">
    <property type="component" value="Unassembled WGS sequence"/>
</dbReference>
<accession>A0A3M8AXV3</accession>
<dbReference type="RefSeq" id="WP_122905316.1">
    <property type="nucleotide sequence ID" value="NZ_RHHS01000032.1"/>
</dbReference>
<dbReference type="PANTHER" id="PTHR24026">
    <property type="entry name" value="FAT ATYPICAL CADHERIN-RELATED"/>
    <property type="match status" value="1"/>
</dbReference>
<dbReference type="SMART" id="SM00112">
    <property type="entry name" value="CA"/>
    <property type="match status" value="1"/>
</dbReference>
<dbReference type="Pfam" id="PF24517">
    <property type="entry name" value="CBM96"/>
    <property type="match status" value="1"/>
</dbReference>
<evidence type="ECO:0000256" key="3">
    <source>
        <dbReference type="ARBA" id="ARBA00022692"/>
    </source>
</evidence>
<reference evidence="8 9" key="1">
    <citation type="submission" date="2018-10" db="EMBL/GenBank/DDBJ databases">
        <title>Phylogenomics of Brevibacillus.</title>
        <authorList>
            <person name="Dunlap C."/>
        </authorList>
    </citation>
    <scope>NUCLEOTIDE SEQUENCE [LARGE SCALE GENOMIC DNA]</scope>
    <source>
        <strain evidence="8 9">DSM 100115</strain>
    </source>
</reference>
<gene>
    <name evidence="8" type="ORF">EDM57_13815</name>
</gene>
<dbReference type="Pfam" id="PF02368">
    <property type="entry name" value="Big_2"/>
    <property type="match status" value="2"/>
</dbReference>
<dbReference type="InterPro" id="IPR003343">
    <property type="entry name" value="Big_2"/>
</dbReference>
<keyword evidence="3" id="KW-0812">Transmembrane</keyword>
<keyword evidence="4 6" id="KW-0732">Signal</keyword>
<name>A0A3M8AXV3_9BACL</name>
<dbReference type="InterPro" id="IPR055372">
    <property type="entry name" value="CBM96"/>
</dbReference>
<organism evidence="8 9">
    <name type="scientific">Brevibacillus gelatini</name>
    <dbReference type="NCBI Taxonomy" id="1655277"/>
    <lineage>
        <taxon>Bacteria</taxon>
        <taxon>Bacillati</taxon>
        <taxon>Bacillota</taxon>
        <taxon>Bacilli</taxon>
        <taxon>Bacillales</taxon>
        <taxon>Paenibacillaceae</taxon>
        <taxon>Brevibacillus</taxon>
    </lineage>
</organism>
<dbReference type="GO" id="GO:0005509">
    <property type="term" value="F:calcium ion binding"/>
    <property type="evidence" value="ECO:0007669"/>
    <property type="project" value="InterPro"/>
</dbReference>
<proteinExistence type="predicted"/>
<keyword evidence="2" id="KW-0964">Secreted</keyword>
<sequence length="1495" mass="162044">MKRLLARLLSLLLVFSLVQPQIPSARAADESIKIPVSEDFFMDTDFYPDGVSDGLGHSNTIFVGYDSAFGASNAALKFQLPADKVDFNRTIQSAYLSLYLTRLDELGGLPFLELYAAGDSWSETGQNFPASGELLERIEYSALKARVGYWVSFDVKDYLLEQSSDRVASFVLKGQQHIASGPAQVQVAFYEKASNQADKIPTLEITYSPNSPPTNLSLDNDTVLENLPPNTPVGTLSAEDSDAEDQDNLTFELTGNEDNAFQIVGNVLQTAKSLDYETKSSYSVEVKVSDTAGNSITKTFVIQVTDVQEPPTSAELKINEGALFTASRNVNLKTTVDDPDIGKPLQVRFSNDADQWADDWQAYNPSLSYPWELTAGDGEKTVYMQARDEASHTISASAKITLDTTPPEATLSIKGTDAANTATSSAAVQLLIEASDAQGPVEVTLSNTEGVFSGGWQPVQSELPWNLSGGDGTKTVYAKFRDAAGHEITRSASILLDTVPPEVTGVENGKYYNQEVTVHFSEGTALLNGQPFANDGQISDDGTYTLVVTDVAGNATTVSFTIDRTKPAGTFTINDGEERTNDPQVVLHLNVTDTSPMTAAFANDAEDWQPFEPFAATKSWTLSSGEGQKRVAVKLRDEAGNEATWEAYITLDQTAPTGSFTINDGQSVTNDRQVALKLNYADADDQLQMRFSNTGVDGWSAWEPAQTEKSWELSAGDELKTVFVELRDRAGNVRPLQQQITLDTTPPVVTGVSDAGVYSTDRLITFSDGTATLNGAPFVSGETVSDPGSYTLIVTDQAGNTTTISFSIDKTPLTGTIAINEDATYTTSENVTLHLGTNKPSADTSMSFSNDGITWSSPEPFALTKAWTLAGGDGTKTVYMRLADQAGYTAEPSDTIVLDTIAPTGSIVINGDTPLTSTRTVDLNVIATDSNGPVQVRFANEDMVWSAWSDIVPSKTWELSANDGIKTVHMQMRDQAGNISNDSDDIELDMGAPVVTGVDNGRSYNHDVLITFNEGTATLDGLPFTSGSTVSDEGEHELIVTDAAGNETKIVFTIDKTPPLGTFTINNGAATASSVNVTLNVTATDLLGDVEMRFANENEAWSDWQAAASTVSWRLPSGNGMKKVLMQLRDEAHNTIELEAQIRLSVYSPPSPPTAVKVTGVHLDVSALQLQVGDAHTLTAVISPENASDKRVNWRSSNPDVAEVDSQGKITARAPGTARITVTSVDGGHTDTVEVTVNDTTSLQASKKTIRLKPEERLEIQIYVVDGDERTDITTDEKVEYRTEHGLVSVKAGRITAGSEEGEDIITVSYEGHELQIRVTVTNSTGTKIRFFTRTEGVLEVDEERQLELVELYDDTREDVTDQIEWTSSNPDVVEIDEDGRMVAKATGKATISGSLGNRKFRVRLLVVEEKNPRYIEITPAYFRLKEGQEKAIDLMGTFEKGYEDLIGEEAEWTVEDPEIAEVIDGKIVARKAGKTTITARYKNKTTSVRVEVRE</sequence>
<dbReference type="EMBL" id="RHHS01000032">
    <property type="protein sequence ID" value="RNB55823.1"/>
    <property type="molecule type" value="Genomic_DNA"/>
</dbReference>
<keyword evidence="5" id="KW-0472">Membrane</keyword>
<dbReference type="Pfam" id="PF00028">
    <property type="entry name" value="Cadherin"/>
    <property type="match status" value="1"/>
</dbReference>
<dbReference type="InterPro" id="IPR008964">
    <property type="entry name" value="Invasin/intimin_cell_adhesion"/>
</dbReference>
<dbReference type="SMART" id="SM00635">
    <property type="entry name" value="BID_2"/>
    <property type="match status" value="3"/>
</dbReference>
<dbReference type="Gene3D" id="2.60.40.1080">
    <property type="match status" value="3"/>
</dbReference>
<evidence type="ECO:0000313" key="8">
    <source>
        <dbReference type="EMBL" id="RNB55823.1"/>
    </source>
</evidence>
<dbReference type="PANTHER" id="PTHR24026:SF126">
    <property type="entry name" value="PROTOCADHERIN FAT 4"/>
    <property type="match status" value="1"/>
</dbReference>
<dbReference type="InterPro" id="IPR015919">
    <property type="entry name" value="Cadherin-like_sf"/>
</dbReference>
<feature type="signal peptide" evidence="6">
    <location>
        <begin position="1"/>
        <end position="27"/>
    </location>
</feature>
<evidence type="ECO:0000259" key="7">
    <source>
        <dbReference type="PROSITE" id="PS50268"/>
    </source>
</evidence>
<feature type="chain" id="PRO_5018229733" evidence="6">
    <location>
        <begin position="28"/>
        <end position="1495"/>
    </location>
</feature>
<dbReference type="GO" id="GO:0005576">
    <property type="term" value="C:extracellular region"/>
    <property type="evidence" value="ECO:0007669"/>
    <property type="project" value="UniProtKB-SubCell"/>
</dbReference>
<evidence type="ECO:0000313" key="9">
    <source>
        <dbReference type="Proteomes" id="UP000268829"/>
    </source>
</evidence>
<dbReference type="CDD" id="cd11304">
    <property type="entry name" value="Cadherin_repeat"/>
    <property type="match status" value="1"/>
</dbReference>
<evidence type="ECO:0000256" key="6">
    <source>
        <dbReference type="SAM" id="SignalP"/>
    </source>
</evidence>
<dbReference type="GO" id="GO:0007156">
    <property type="term" value="P:homophilic cell adhesion via plasma membrane adhesion molecules"/>
    <property type="evidence" value="ECO:0007669"/>
    <property type="project" value="InterPro"/>
</dbReference>
<protein>
    <submittedName>
        <fullName evidence="8">Ig-like domain-containing surface protein</fullName>
    </submittedName>
</protein>
<comment type="subcellular location">
    <subcellularLocation>
        <location evidence="1">Secreted</location>
    </subcellularLocation>
</comment>
<evidence type="ECO:0000256" key="1">
    <source>
        <dbReference type="ARBA" id="ARBA00004613"/>
    </source>
</evidence>
<dbReference type="InterPro" id="IPR002126">
    <property type="entry name" value="Cadherin-like_dom"/>
</dbReference>
<dbReference type="GO" id="GO:0005886">
    <property type="term" value="C:plasma membrane"/>
    <property type="evidence" value="ECO:0007669"/>
    <property type="project" value="UniProtKB-SubCell"/>
</dbReference>
<evidence type="ECO:0000256" key="2">
    <source>
        <dbReference type="ARBA" id="ARBA00022525"/>
    </source>
</evidence>
<evidence type="ECO:0000256" key="4">
    <source>
        <dbReference type="ARBA" id="ARBA00022729"/>
    </source>
</evidence>